<dbReference type="GO" id="GO:0006355">
    <property type="term" value="P:regulation of DNA-templated transcription"/>
    <property type="evidence" value="ECO:0007669"/>
    <property type="project" value="InterPro"/>
</dbReference>
<keyword evidence="2" id="KW-0902">Two-component regulatory system</keyword>
<dbReference type="InterPro" id="IPR036388">
    <property type="entry name" value="WH-like_DNA-bd_sf"/>
</dbReference>
<evidence type="ECO:0000256" key="5">
    <source>
        <dbReference type="ARBA" id="ARBA00023163"/>
    </source>
</evidence>
<dbReference type="RefSeq" id="WP_135342464.1">
    <property type="nucleotide sequence ID" value="NZ_JBHLTX010000055.1"/>
</dbReference>
<dbReference type="SMART" id="SM00862">
    <property type="entry name" value="Trans_reg_C"/>
    <property type="match status" value="1"/>
</dbReference>
<dbReference type="InterPro" id="IPR011990">
    <property type="entry name" value="TPR-like_helical_dom_sf"/>
</dbReference>
<keyword evidence="9" id="KW-1185">Reference proteome</keyword>
<evidence type="ECO:0000259" key="7">
    <source>
        <dbReference type="PROSITE" id="PS51755"/>
    </source>
</evidence>
<dbReference type="PANTHER" id="PTHR35807:SF1">
    <property type="entry name" value="TRANSCRIPTIONAL REGULATOR REDD"/>
    <property type="match status" value="1"/>
</dbReference>
<dbReference type="GO" id="GO:0003677">
    <property type="term" value="F:DNA binding"/>
    <property type="evidence" value="ECO:0007669"/>
    <property type="project" value="UniProtKB-UniRule"/>
</dbReference>
<evidence type="ECO:0000313" key="9">
    <source>
        <dbReference type="Proteomes" id="UP000297948"/>
    </source>
</evidence>
<keyword evidence="4 6" id="KW-0238">DNA-binding</keyword>
<dbReference type="Pfam" id="PF03704">
    <property type="entry name" value="BTAD"/>
    <property type="match status" value="1"/>
</dbReference>
<evidence type="ECO:0000313" key="8">
    <source>
        <dbReference type="EMBL" id="TGA84858.1"/>
    </source>
</evidence>
<dbReference type="InterPro" id="IPR001867">
    <property type="entry name" value="OmpR/PhoB-type_DNA-bd"/>
</dbReference>
<dbReference type="InterPro" id="IPR051677">
    <property type="entry name" value="AfsR-DnrI-RedD_regulator"/>
</dbReference>
<comment type="similarity">
    <text evidence="1">Belongs to the AfsR/DnrI/RedD regulatory family.</text>
</comment>
<accession>A0A4Z0FPF7</accession>
<dbReference type="CDD" id="cd15831">
    <property type="entry name" value="BTAD"/>
    <property type="match status" value="1"/>
</dbReference>
<reference evidence="8 9" key="1">
    <citation type="submission" date="2019-03" db="EMBL/GenBank/DDBJ databases">
        <authorList>
            <person name="Gonzalez-Pimentel J.L."/>
        </authorList>
    </citation>
    <scope>NUCLEOTIDE SEQUENCE [LARGE SCALE GENOMIC DNA]</scope>
    <source>
        <strain evidence="8 9">JCM 31289</strain>
    </source>
</reference>
<dbReference type="SMART" id="SM01043">
    <property type="entry name" value="BTAD"/>
    <property type="match status" value="1"/>
</dbReference>
<evidence type="ECO:0000256" key="6">
    <source>
        <dbReference type="PROSITE-ProRule" id="PRU01091"/>
    </source>
</evidence>
<dbReference type="InterPro" id="IPR016032">
    <property type="entry name" value="Sig_transdc_resp-reg_C-effctor"/>
</dbReference>
<dbReference type="Proteomes" id="UP000297948">
    <property type="component" value="Unassembled WGS sequence"/>
</dbReference>
<keyword evidence="3" id="KW-0805">Transcription regulation</keyword>
<dbReference type="SUPFAM" id="SSF46894">
    <property type="entry name" value="C-terminal effector domain of the bipartite response regulators"/>
    <property type="match status" value="1"/>
</dbReference>
<dbReference type="PANTHER" id="PTHR35807">
    <property type="entry name" value="TRANSCRIPTIONAL REGULATOR REDD-RELATED"/>
    <property type="match status" value="1"/>
</dbReference>
<dbReference type="InterPro" id="IPR005158">
    <property type="entry name" value="BTAD"/>
</dbReference>
<name>A0A4Z0FPF7_9ACTN</name>
<organism evidence="8 9">
    <name type="scientific">Streptomyces palmae</name>
    <dbReference type="NCBI Taxonomy" id="1701085"/>
    <lineage>
        <taxon>Bacteria</taxon>
        <taxon>Bacillati</taxon>
        <taxon>Actinomycetota</taxon>
        <taxon>Actinomycetes</taxon>
        <taxon>Kitasatosporales</taxon>
        <taxon>Streptomycetaceae</taxon>
        <taxon>Streptomyces</taxon>
    </lineage>
</organism>
<dbReference type="AlphaFoldDB" id="A0A4Z0FPF7"/>
<dbReference type="SUPFAM" id="SSF48452">
    <property type="entry name" value="TPR-like"/>
    <property type="match status" value="1"/>
</dbReference>
<feature type="DNA-binding region" description="OmpR/PhoB-type" evidence="6">
    <location>
        <begin position="1"/>
        <end position="103"/>
    </location>
</feature>
<gene>
    <name evidence="8" type="ORF">E4099_31220</name>
</gene>
<dbReference type="Gene3D" id="1.25.40.10">
    <property type="entry name" value="Tetratricopeptide repeat domain"/>
    <property type="match status" value="1"/>
</dbReference>
<feature type="domain" description="OmpR/PhoB-type" evidence="7">
    <location>
        <begin position="1"/>
        <end position="103"/>
    </location>
</feature>
<evidence type="ECO:0000256" key="1">
    <source>
        <dbReference type="ARBA" id="ARBA00005820"/>
    </source>
</evidence>
<evidence type="ECO:0000256" key="3">
    <source>
        <dbReference type="ARBA" id="ARBA00023015"/>
    </source>
</evidence>
<proteinExistence type="inferred from homology"/>
<dbReference type="Pfam" id="PF00486">
    <property type="entry name" value="Trans_reg_C"/>
    <property type="match status" value="1"/>
</dbReference>
<sequence length="267" mass="29948">MSLAIGLEISVLGPLVVRCDGRPVNLGSVLQRKVLAALLLSPGQATEADRLREIVWPQRPPNAAMASLHSYLSNLRRLLEPHRPPRSRDRLLRREHSGYVLAVDPEAIDAHRFERLCREGRRLLRQGEHERAALVLQEGLDLWRGAPYPEVSEDAFGAQTSARLEELRLLALESRWEAELARNQDTSLIAADLTSLSMEFPTRERLRCLQIQALYRAGRQAEALKAYHQTRTLLADEYGVDPGPDLQQLFGSILRGAGPEARVAHRG</sequence>
<dbReference type="PROSITE" id="PS51755">
    <property type="entry name" value="OMPR_PHOB"/>
    <property type="match status" value="1"/>
</dbReference>
<protein>
    <submittedName>
        <fullName evidence="8">Regulator protein</fullName>
    </submittedName>
</protein>
<keyword evidence="5" id="KW-0804">Transcription</keyword>
<evidence type="ECO:0000256" key="2">
    <source>
        <dbReference type="ARBA" id="ARBA00023012"/>
    </source>
</evidence>
<dbReference type="OrthoDB" id="4336084at2"/>
<comment type="caution">
    <text evidence="8">The sequence shown here is derived from an EMBL/GenBank/DDBJ whole genome shotgun (WGS) entry which is preliminary data.</text>
</comment>
<dbReference type="GO" id="GO:0000160">
    <property type="term" value="P:phosphorelay signal transduction system"/>
    <property type="evidence" value="ECO:0007669"/>
    <property type="project" value="UniProtKB-KW"/>
</dbReference>
<evidence type="ECO:0000256" key="4">
    <source>
        <dbReference type="ARBA" id="ARBA00023125"/>
    </source>
</evidence>
<dbReference type="EMBL" id="SRID01000585">
    <property type="protein sequence ID" value="TGA84858.1"/>
    <property type="molecule type" value="Genomic_DNA"/>
</dbReference>
<dbReference type="Gene3D" id="1.10.10.10">
    <property type="entry name" value="Winged helix-like DNA-binding domain superfamily/Winged helix DNA-binding domain"/>
    <property type="match status" value="1"/>
</dbReference>